<dbReference type="SUPFAM" id="SSF51215">
    <property type="entry name" value="Regulatory protein AraC"/>
    <property type="match status" value="1"/>
</dbReference>
<evidence type="ECO:0000256" key="2">
    <source>
        <dbReference type="ARBA" id="ARBA00023125"/>
    </source>
</evidence>
<keyword evidence="2" id="KW-0238">DNA-binding</keyword>
<dbReference type="InterPro" id="IPR020449">
    <property type="entry name" value="Tscrpt_reg_AraC-type_HTH"/>
</dbReference>
<evidence type="ECO:0000313" key="5">
    <source>
        <dbReference type="EMBL" id="MFD2599441.1"/>
    </source>
</evidence>
<comment type="caution">
    <text evidence="5">The sequence shown here is derived from an EMBL/GenBank/DDBJ whole genome shotgun (WGS) entry which is preliminary data.</text>
</comment>
<dbReference type="Pfam" id="PF12833">
    <property type="entry name" value="HTH_18"/>
    <property type="match status" value="1"/>
</dbReference>
<dbReference type="RefSeq" id="WP_380869567.1">
    <property type="nucleotide sequence ID" value="NZ_JBHUMA010000006.1"/>
</dbReference>
<dbReference type="PRINTS" id="PR00032">
    <property type="entry name" value="HTHARAC"/>
</dbReference>
<evidence type="ECO:0000256" key="3">
    <source>
        <dbReference type="ARBA" id="ARBA00023163"/>
    </source>
</evidence>
<gene>
    <name evidence="5" type="ORF">ACFSQ3_10805</name>
</gene>
<dbReference type="SUPFAM" id="SSF46689">
    <property type="entry name" value="Homeodomain-like"/>
    <property type="match status" value="1"/>
</dbReference>
<dbReference type="SMART" id="SM00342">
    <property type="entry name" value="HTH_ARAC"/>
    <property type="match status" value="1"/>
</dbReference>
<evidence type="ECO:0000259" key="4">
    <source>
        <dbReference type="PROSITE" id="PS01124"/>
    </source>
</evidence>
<keyword evidence="1" id="KW-0805">Transcription regulation</keyword>
<dbReference type="InterPro" id="IPR009057">
    <property type="entry name" value="Homeodomain-like_sf"/>
</dbReference>
<dbReference type="PANTHER" id="PTHR43280">
    <property type="entry name" value="ARAC-FAMILY TRANSCRIPTIONAL REGULATOR"/>
    <property type="match status" value="1"/>
</dbReference>
<dbReference type="EMBL" id="JBHUMA010000006">
    <property type="protein sequence ID" value="MFD2599441.1"/>
    <property type="molecule type" value="Genomic_DNA"/>
</dbReference>
<keyword evidence="3" id="KW-0804">Transcription</keyword>
<dbReference type="PROSITE" id="PS01124">
    <property type="entry name" value="HTH_ARAC_FAMILY_2"/>
    <property type="match status" value="1"/>
</dbReference>
<organism evidence="5 6">
    <name type="scientific">Sphingobacterium corticis</name>
    <dbReference type="NCBI Taxonomy" id="1812823"/>
    <lineage>
        <taxon>Bacteria</taxon>
        <taxon>Pseudomonadati</taxon>
        <taxon>Bacteroidota</taxon>
        <taxon>Sphingobacteriia</taxon>
        <taxon>Sphingobacteriales</taxon>
        <taxon>Sphingobacteriaceae</taxon>
        <taxon>Sphingobacterium</taxon>
    </lineage>
</organism>
<dbReference type="InterPro" id="IPR018060">
    <property type="entry name" value="HTH_AraC"/>
</dbReference>
<keyword evidence="6" id="KW-1185">Reference proteome</keyword>
<sequence>MSAIAIQDFYKDLLKDACPEITNFLNENIGKEIGNFNIFDIGEMYKSAKQRPKMPYNRRAYYKVSLIRGRNKVEYAGKTLEVKKFGVLFASPKVPYYYTPLDEDQAGYFCVFTPDFMSKSNIGTDIDYLPIFSAESDFVFEISEKEYEAARAIFQRMQVELSSDYTFKYDLLRNQLMELIHFGQKLKPIPVSDTTKTAASRTSAIFIELLESQFPLENLQQSLQLKVPVDYANALGVHVNHLNRVLKESTGRTTGEIIRGRIFQEAKTLLNQTHWNISEIAFTLGFDELSSFSHFFKKLSGVSPNVYRSNLLV</sequence>
<evidence type="ECO:0000313" key="6">
    <source>
        <dbReference type="Proteomes" id="UP001597393"/>
    </source>
</evidence>
<accession>A0ABW5NL61</accession>
<reference evidence="6" key="1">
    <citation type="journal article" date="2019" name="Int. J. Syst. Evol. Microbiol.">
        <title>The Global Catalogue of Microorganisms (GCM) 10K type strain sequencing project: providing services to taxonomists for standard genome sequencing and annotation.</title>
        <authorList>
            <consortium name="The Broad Institute Genomics Platform"/>
            <consortium name="The Broad Institute Genome Sequencing Center for Infectious Disease"/>
            <person name="Wu L."/>
            <person name="Ma J."/>
        </authorList>
    </citation>
    <scope>NUCLEOTIDE SEQUENCE [LARGE SCALE GENOMIC DNA]</scope>
    <source>
        <strain evidence="6">KCTC 42248</strain>
    </source>
</reference>
<dbReference type="Proteomes" id="UP001597393">
    <property type="component" value="Unassembled WGS sequence"/>
</dbReference>
<dbReference type="PANTHER" id="PTHR43280:SF32">
    <property type="entry name" value="TRANSCRIPTIONAL REGULATORY PROTEIN"/>
    <property type="match status" value="1"/>
</dbReference>
<proteinExistence type="predicted"/>
<name>A0ABW5NL61_9SPHI</name>
<evidence type="ECO:0000256" key="1">
    <source>
        <dbReference type="ARBA" id="ARBA00023015"/>
    </source>
</evidence>
<feature type="domain" description="HTH araC/xylS-type" evidence="4">
    <location>
        <begin position="230"/>
        <end position="310"/>
    </location>
</feature>
<dbReference type="Gene3D" id="1.10.10.60">
    <property type="entry name" value="Homeodomain-like"/>
    <property type="match status" value="1"/>
</dbReference>
<dbReference type="InterPro" id="IPR037923">
    <property type="entry name" value="HTH-like"/>
</dbReference>
<protein>
    <submittedName>
        <fullName evidence="5">Helix-turn-helix domain-containing protein</fullName>
    </submittedName>
</protein>